<dbReference type="RefSeq" id="WP_014009706.1">
    <property type="nucleotide sequence ID" value="NZ_CAUTRP010000003.1"/>
</dbReference>
<dbReference type="PROSITE" id="PS51779">
    <property type="entry name" value="POTRA"/>
    <property type="match status" value="1"/>
</dbReference>
<dbReference type="InterPro" id="IPR050487">
    <property type="entry name" value="FtsQ_DivIB"/>
</dbReference>
<feature type="domain" description="POTRA" evidence="9">
    <location>
        <begin position="39"/>
        <end position="107"/>
    </location>
</feature>
<dbReference type="PANTHER" id="PTHR37820">
    <property type="entry name" value="CELL DIVISION PROTEIN DIVIB"/>
    <property type="match status" value="1"/>
</dbReference>
<dbReference type="InterPro" id="IPR005548">
    <property type="entry name" value="Cell_div_FtsQ/DivIB_C"/>
</dbReference>
<dbReference type="Gene3D" id="3.10.20.310">
    <property type="entry name" value="membrane protein fhac"/>
    <property type="match status" value="1"/>
</dbReference>
<sequence length="231" mass="24588">MARTSRRTRNRKPRPRWLLPTVAAVVVVVIGLVLVSQLLTVKKVQVDGAVNQDSASVQDASGIDDGDRMAGVDTGSAASAVSTLPWVDTVTVSRSWPSTVKITVTEHTAVGVLDDGGTPVVVDSEGRQFLRDAQPEGATPMRVSSTDQDAVTAAAEVLLALDHMDPGFRAGVTEIDAPASDSVTLKFGDDREVFWGTSDRADEKAEATRIVLTREGARWNVSNPAQPSVRD</sequence>
<protein>
    <submittedName>
        <fullName evidence="10">Cell division septal protein</fullName>
    </submittedName>
</protein>
<reference evidence="11" key="1">
    <citation type="submission" date="2015-11" db="EMBL/GenBank/DDBJ databases">
        <authorList>
            <person name="Dugat-Bony E."/>
        </authorList>
    </citation>
    <scope>NUCLEOTIDE SEQUENCE [LARGE SCALE GENOMIC DNA]</scope>
    <source>
        <strain evidence="11">Mu292</strain>
    </source>
</reference>
<dbReference type="AlphaFoldDB" id="A0A0X8XUV2"/>
<evidence type="ECO:0000256" key="8">
    <source>
        <dbReference type="SAM" id="Phobius"/>
    </source>
</evidence>
<evidence type="ECO:0000259" key="9">
    <source>
        <dbReference type="PROSITE" id="PS51779"/>
    </source>
</evidence>
<dbReference type="EMBL" id="FAUH01000003">
    <property type="protein sequence ID" value="CUU65284.1"/>
    <property type="molecule type" value="Genomic_DNA"/>
</dbReference>
<keyword evidence="3 10" id="KW-0132">Cell division</keyword>
<evidence type="ECO:0000313" key="10">
    <source>
        <dbReference type="EMBL" id="CUU65284.1"/>
    </source>
</evidence>
<gene>
    <name evidence="10" type="ORF">CVAR292_00602</name>
</gene>
<dbReference type="InterPro" id="IPR013685">
    <property type="entry name" value="POTRA_FtsQ_type"/>
</dbReference>
<dbReference type="Proteomes" id="UP000182498">
    <property type="component" value="Unassembled WGS sequence"/>
</dbReference>
<organism evidence="10 11">
    <name type="scientific">Corynebacterium variabile</name>
    <dbReference type="NCBI Taxonomy" id="1727"/>
    <lineage>
        <taxon>Bacteria</taxon>
        <taxon>Bacillati</taxon>
        <taxon>Actinomycetota</taxon>
        <taxon>Actinomycetes</taxon>
        <taxon>Mycobacteriales</taxon>
        <taxon>Corynebacteriaceae</taxon>
        <taxon>Corynebacterium</taxon>
    </lineage>
</organism>
<dbReference type="InterPro" id="IPR034746">
    <property type="entry name" value="POTRA"/>
</dbReference>
<evidence type="ECO:0000256" key="7">
    <source>
        <dbReference type="ARBA" id="ARBA00023306"/>
    </source>
</evidence>
<dbReference type="Pfam" id="PF08478">
    <property type="entry name" value="POTRA_1"/>
    <property type="match status" value="1"/>
</dbReference>
<evidence type="ECO:0000256" key="5">
    <source>
        <dbReference type="ARBA" id="ARBA00022989"/>
    </source>
</evidence>
<keyword evidence="6 8" id="KW-0472">Membrane</keyword>
<feature type="transmembrane region" description="Helical" evidence="8">
    <location>
        <begin position="21"/>
        <end position="39"/>
    </location>
</feature>
<keyword evidence="4 8" id="KW-0812">Transmembrane</keyword>
<keyword evidence="7" id="KW-0131">Cell cycle</keyword>
<dbReference type="Pfam" id="PF03799">
    <property type="entry name" value="FtsQ_DivIB_C"/>
    <property type="match status" value="1"/>
</dbReference>
<evidence type="ECO:0000256" key="4">
    <source>
        <dbReference type="ARBA" id="ARBA00022692"/>
    </source>
</evidence>
<evidence type="ECO:0000256" key="3">
    <source>
        <dbReference type="ARBA" id="ARBA00022618"/>
    </source>
</evidence>
<keyword evidence="2" id="KW-1003">Cell membrane</keyword>
<keyword evidence="11" id="KW-1185">Reference proteome</keyword>
<evidence type="ECO:0000256" key="1">
    <source>
        <dbReference type="ARBA" id="ARBA00004370"/>
    </source>
</evidence>
<evidence type="ECO:0000256" key="2">
    <source>
        <dbReference type="ARBA" id="ARBA00022475"/>
    </source>
</evidence>
<dbReference type="PANTHER" id="PTHR37820:SF1">
    <property type="entry name" value="CELL DIVISION PROTEIN FTSQ"/>
    <property type="match status" value="1"/>
</dbReference>
<dbReference type="OMA" id="SWPHGIG"/>
<accession>A0A0X8XUV2</accession>
<dbReference type="GO" id="GO:0005886">
    <property type="term" value="C:plasma membrane"/>
    <property type="evidence" value="ECO:0007669"/>
    <property type="project" value="TreeGrafter"/>
</dbReference>
<comment type="subcellular location">
    <subcellularLocation>
        <location evidence="1">Membrane</location>
    </subcellularLocation>
</comment>
<dbReference type="GO" id="GO:0051301">
    <property type="term" value="P:cell division"/>
    <property type="evidence" value="ECO:0007669"/>
    <property type="project" value="UniProtKB-KW"/>
</dbReference>
<evidence type="ECO:0000256" key="6">
    <source>
        <dbReference type="ARBA" id="ARBA00023136"/>
    </source>
</evidence>
<evidence type="ECO:0000313" key="11">
    <source>
        <dbReference type="Proteomes" id="UP000182498"/>
    </source>
</evidence>
<name>A0A0X8XUV2_9CORY</name>
<proteinExistence type="predicted"/>
<keyword evidence="5 8" id="KW-1133">Transmembrane helix</keyword>